<keyword evidence="1" id="KW-0240">DNA-directed RNA polymerase</keyword>
<accession>A0ABU3GYL9</accession>
<dbReference type="EMBL" id="JAVLVU010000001">
    <property type="protein sequence ID" value="MDT3404865.1"/>
    <property type="molecule type" value="Genomic_DNA"/>
</dbReference>
<reference evidence="2" key="1">
    <citation type="submission" date="2023-07" db="EMBL/GenBank/DDBJ databases">
        <title>Functional and genomic diversity of the sorghum phyllosphere microbiome.</title>
        <authorList>
            <person name="Shade A."/>
        </authorList>
    </citation>
    <scope>NUCLEOTIDE SEQUENCE [LARGE SCALE GENOMIC DNA]</scope>
    <source>
        <strain evidence="2">SORGH_AS_0422</strain>
    </source>
</reference>
<proteinExistence type="predicted"/>
<evidence type="ECO:0000313" key="2">
    <source>
        <dbReference type="Proteomes" id="UP001258315"/>
    </source>
</evidence>
<name>A0ABU3GYL9_9SPHI</name>
<dbReference type="Proteomes" id="UP001258315">
    <property type="component" value="Unassembled WGS sequence"/>
</dbReference>
<dbReference type="RefSeq" id="WP_311952671.1">
    <property type="nucleotide sequence ID" value="NZ_JAVLVU010000001.1"/>
</dbReference>
<dbReference type="GO" id="GO:0000428">
    <property type="term" value="C:DNA-directed RNA polymerase complex"/>
    <property type="evidence" value="ECO:0007669"/>
    <property type="project" value="UniProtKB-KW"/>
</dbReference>
<keyword evidence="1" id="KW-0804">Transcription</keyword>
<comment type="caution">
    <text evidence="1">The sequence shown here is derived from an EMBL/GenBank/DDBJ whole genome shotgun (WGS) entry which is preliminary data.</text>
</comment>
<dbReference type="SUPFAM" id="SSF88659">
    <property type="entry name" value="Sigma3 and sigma4 domains of RNA polymerase sigma factors"/>
    <property type="match status" value="1"/>
</dbReference>
<sequence>MSLNIEQTRNLSNNEVLITRALYYRYSSWLLGYLIELVKDKDIAEQYLVDIFKEVPKHLEDFDGPDTLRWKNLRKLAQSKLRGVRVRNTNKDIMSSERIKFDGFVSNLTIEQQIVFCGVYYYQKSTSTLAQELNIADTDVKRLLKEAFTMIKNG</sequence>
<organism evidence="1 2">
    <name type="scientific">Mucilaginibacter terrae</name>
    <dbReference type="NCBI Taxonomy" id="1955052"/>
    <lineage>
        <taxon>Bacteria</taxon>
        <taxon>Pseudomonadati</taxon>
        <taxon>Bacteroidota</taxon>
        <taxon>Sphingobacteriia</taxon>
        <taxon>Sphingobacteriales</taxon>
        <taxon>Sphingobacteriaceae</taxon>
        <taxon>Mucilaginibacter</taxon>
    </lineage>
</organism>
<evidence type="ECO:0000313" key="1">
    <source>
        <dbReference type="EMBL" id="MDT3404865.1"/>
    </source>
</evidence>
<keyword evidence="2" id="KW-1185">Reference proteome</keyword>
<dbReference type="InterPro" id="IPR013324">
    <property type="entry name" value="RNA_pol_sigma_r3/r4-like"/>
</dbReference>
<gene>
    <name evidence="1" type="ORF">QE417_003937</name>
</gene>
<protein>
    <submittedName>
        <fullName evidence="1">DNA-directed RNA polymerase specialized sigma24 family protein</fullName>
    </submittedName>
</protein>